<reference evidence="1" key="1">
    <citation type="submission" date="2014-09" db="EMBL/GenBank/DDBJ databases">
        <authorList>
            <person name="Magalhaes I.L.F."/>
            <person name="Oliveira U."/>
            <person name="Santos F.R."/>
            <person name="Vidigal T.H.D.A."/>
            <person name="Brescovit A.D."/>
            <person name="Santos A.J."/>
        </authorList>
    </citation>
    <scope>NUCLEOTIDE SEQUENCE</scope>
    <source>
        <tissue evidence="1">Shoot tissue taken approximately 20 cm above the soil surface</tissue>
    </source>
</reference>
<accession>A0A0A9BBC6</accession>
<reference evidence="1" key="2">
    <citation type="journal article" date="2015" name="Data Brief">
        <title>Shoot transcriptome of the giant reed, Arundo donax.</title>
        <authorList>
            <person name="Barrero R.A."/>
            <person name="Guerrero F.D."/>
            <person name="Moolhuijzen P."/>
            <person name="Goolsby J.A."/>
            <person name="Tidwell J."/>
            <person name="Bellgard S.E."/>
            <person name="Bellgard M.I."/>
        </authorList>
    </citation>
    <scope>NUCLEOTIDE SEQUENCE</scope>
    <source>
        <tissue evidence="1">Shoot tissue taken approximately 20 cm above the soil surface</tissue>
    </source>
</reference>
<sequence length="34" mass="4049">MEKRIFEQGIITQAICLQDWATVMDKEEDQCHHT</sequence>
<dbReference type="AlphaFoldDB" id="A0A0A9BBC6"/>
<evidence type="ECO:0000313" key="1">
    <source>
        <dbReference type="EMBL" id="JAD60596.1"/>
    </source>
</evidence>
<dbReference type="EMBL" id="GBRH01237299">
    <property type="protein sequence ID" value="JAD60596.1"/>
    <property type="molecule type" value="Transcribed_RNA"/>
</dbReference>
<protein>
    <submittedName>
        <fullName evidence="1">Uncharacterized protein</fullName>
    </submittedName>
</protein>
<proteinExistence type="predicted"/>
<name>A0A0A9BBC6_ARUDO</name>
<organism evidence="1">
    <name type="scientific">Arundo donax</name>
    <name type="common">Giant reed</name>
    <name type="synonym">Donax arundinaceus</name>
    <dbReference type="NCBI Taxonomy" id="35708"/>
    <lineage>
        <taxon>Eukaryota</taxon>
        <taxon>Viridiplantae</taxon>
        <taxon>Streptophyta</taxon>
        <taxon>Embryophyta</taxon>
        <taxon>Tracheophyta</taxon>
        <taxon>Spermatophyta</taxon>
        <taxon>Magnoliopsida</taxon>
        <taxon>Liliopsida</taxon>
        <taxon>Poales</taxon>
        <taxon>Poaceae</taxon>
        <taxon>PACMAD clade</taxon>
        <taxon>Arundinoideae</taxon>
        <taxon>Arundineae</taxon>
        <taxon>Arundo</taxon>
    </lineage>
</organism>